<dbReference type="GO" id="GO:0003677">
    <property type="term" value="F:DNA binding"/>
    <property type="evidence" value="ECO:0007669"/>
    <property type="project" value="UniProtKB-KW"/>
</dbReference>
<dbReference type="InterPro" id="IPR037923">
    <property type="entry name" value="HTH-like"/>
</dbReference>
<reference evidence="3" key="1">
    <citation type="submission" date="2022-11" db="EMBL/GenBank/DDBJ databases">
        <authorList>
            <person name="Vasilchenko N.G."/>
            <person name="Prazdnova E.V."/>
            <person name="Gorovtsov A.V."/>
            <person name="Chistyakov V.A."/>
            <person name="Pak M.L."/>
        </authorList>
    </citation>
    <scope>NUCLEOTIDE SEQUENCE</scope>
    <source>
        <strain evidence="3">R 4.5</strain>
    </source>
</reference>
<keyword evidence="1" id="KW-0238">DNA-binding</keyword>
<dbReference type="AlphaFoldDB" id="A0AAE9PUA6"/>
<evidence type="ECO:0000259" key="2">
    <source>
        <dbReference type="Pfam" id="PF02311"/>
    </source>
</evidence>
<evidence type="ECO:0000313" key="3">
    <source>
        <dbReference type="EMBL" id="UZP76612.1"/>
    </source>
</evidence>
<sequence length="158" mass="17867">MLAGERYYYINQRVYALQKGDLIWISKHDFHRTSNKGSGSHERILINFDEEFAASSMTVSPPAIRISFFCQKKAFCFAPPRKNNASWSTYSGKCWMNTTKNMPTANYISRACYSSSLSASGAYNRPLPIPLHRNVAKSSSACTRSSHTCMLIMTRACR</sequence>
<proteinExistence type="predicted"/>
<gene>
    <name evidence="3" type="ORF">MF626_05275</name>
</gene>
<dbReference type="GO" id="GO:0006355">
    <property type="term" value="P:regulation of DNA-templated transcription"/>
    <property type="evidence" value="ECO:0007669"/>
    <property type="project" value="InterPro"/>
</dbReference>
<protein>
    <submittedName>
        <fullName evidence="3">AraC family ligand binding domain-containing protein</fullName>
    </submittedName>
</protein>
<dbReference type="EMBL" id="CP097770">
    <property type="protein sequence ID" value="UZP76612.1"/>
    <property type="molecule type" value="Genomic_DNA"/>
</dbReference>
<evidence type="ECO:0000256" key="1">
    <source>
        <dbReference type="ARBA" id="ARBA00023125"/>
    </source>
</evidence>
<name>A0AAE9PUA6_PAEPO</name>
<feature type="domain" description="AraC-type arabinose-binding/dimerisation" evidence="2">
    <location>
        <begin position="2"/>
        <end position="56"/>
    </location>
</feature>
<dbReference type="Pfam" id="PF02311">
    <property type="entry name" value="AraC_binding"/>
    <property type="match status" value="1"/>
</dbReference>
<dbReference type="SUPFAM" id="SSF51215">
    <property type="entry name" value="Regulatory protein AraC"/>
    <property type="match status" value="1"/>
</dbReference>
<organism evidence="3">
    <name type="scientific">Paenibacillus polymyxa</name>
    <name type="common">Bacillus polymyxa</name>
    <dbReference type="NCBI Taxonomy" id="1406"/>
    <lineage>
        <taxon>Bacteria</taxon>
        <taxon>Bacillati</taxon>
        <taxon>Bacillota</taxon>
        <taxon>Bacilli</taxon>
        <taxon>Bacillales</taxon>
        <taxon>Paenibacillaceae</taxon>
        <taxon>Paenibacillus</taxon>
    </lineage>
</organism>
<accession>A0AAE9PUA6</accession>
<dbReference type="InterPro" id="IPR003313">
    <property type="entry name" value="AraC-bd"/>
</dbReference>